<keyword evidence="1" id="KW-0472">Membrane</keyword>
<sequence length="70" mass="7674">MILSSSTQRNAPSCSSSSSLASVRELLLALLTFLLCDVLCFYNVIKHKSIGLISLFMLKFSLLNLLHLAS</sequence>
<name>A0A0A9BLZ1_ARUDO</name>
<keyword evidence="1" id="KW-0812">Transmembrane</keyword>
<feature type="transmembrane region" description="Helical" evidence="1">
    <location>
        <begin position="52"/>
        <end position="69"/>
    </location>
</feature>
<proteinExistence type="predicted"/>
<protein>
    <submittedName>
        <fullName evidence="2">Uncharacterized protein</fullName>
    </submittedName>
</protein>
<evidence type="ECO:0000313" key="2">
    <source>
        <dbReference type="EMBL" id="JAD62240.1"/>
    </source>
</evidence>
<organism evidence="2">
    <name type="scientific">Arundo donax</name>
    <name type="common">Giant reed</name>
    <name type="synonym">Donax arundinaceus</name>
    <dbReference type="NCBI Taxonomy" id="35708"/>
    <lineage>
        <taxon>Eukaryota</taxon>
        <taxon>Viridiplantae</taxon>
        <taxon>Streptophyta</taxon>
        <taxon>Embryophyta</taxon>
        <taxon>Tracheophyta</taxon>
        <taxon>Spermatophyta</taxon>
        <taxon>Magnoliopsida</taxon>
        <taxon>Liliopsida</taxon>
        <taxon>Poales</taxon>
        <taxon>Poaceae</taxon>
        <taxon>PACMAD clade</taxon>
        <taxon>Arundinoideae</taxon>
        <taxon>Arundineae</taxon>
        <taxon>Arundo</taxon>
    </lineage>
</organism>
<reference evidence="2" key="2">
    <citation type="journal article" date="2015" name="Data Brief">
        <title>Shoot transcriptome of the giant reed, Arundo donax.</title>
        <authorList>
            <person name="Barrero R.A."/>
            <person name="Guerrero F.D."/>
            <person name="Moolhuijzen P."/>
            <person name="Goolsby J.A."/>
            <person name="Tidwell J."/>
            <person name="Bellgard S.E."/>
            <person name="Bellgard M.I."/>
        </authorList>
    </citation>
    <scope>NUCLEOTIDE SEQUENCE</scope>
    <source>
        <tissue evidence="2">Shoot tissue taken approximately 20 cm above the soil surface</tissue>
    </source>
</reference>
<reference evidence="2" key="1">
    <citation type="submission" date="2014-09" db="EMBL/GenBank/DDBJ databases">
        <authorList>
            <person name="Magalhaes I.L.F."/>
            <person name="Oliveira U."/>
            <person name="Santos F.R."/>
            <person name="Vidigal T.H.D.A."/>
            <person name="Brescovit A.D."/>
            <person name="Santos A.J."/>
        </authorList>
    </citation>
    <scope>NUCLEOTIDE SEQUENCE</scope>
    <source>
        <tissue evidence="2">Shoot tissue taken approximately 20 cm above the soil surface</tissue>
    </source>
</reference>
<dbReference type="EMBL" id="GBRH01235655">
    <property type="protein sequence ID" value="JAD62240.1"/>
    <property type="molecule type" value="Transcribed_RNA"/>
</dbReference>
<keyword evidence="1" id="KW-1133">Transmembrane helix</keyword>
<evidence type="ECO:0000256" key="1">
    <source>
        <dbReference type="SAM" id="Phobius"/>
    </source>
</evidence>
<accession>A0A0A9BLZ1</accession>
<feature type="transmembrane region" description="Helical" evidence="1">
    <location>
        <begin position="26"/>
        <end position="45"/>
    </location>
</feature>
<dbReference type="AlphaFoldDB" id="A0A0A9BLZ1"/>